<evidence type="ECO:0000256" key="6">
    <source>
        <dbReference type="ARBA" id="ARBA00022989"/>
    </source>
</evidence>
<comment type="caution">
    <text evidence="10">The sequence shown here is derived from an EMBL/GenBank/DDBJ whole genome shotgun (WGS) entry which is preliminary data.</text>
</comment>
<keyword evidence="4" id="KW-0997">Cell inner membrane</keyword>
<keyword evidence="7 9" id="KW-0472">Membrane</keyword>
<keyword evidence="5 9" id="KW-0812">Transmembrane</keyword>
<dbReference type="PANTHER" id="PTHR39342:SF1">
    <property type="entry name" value="UPF0283 MEMBRANE PROTEIN YCJF"/>
    <property type="match status" value="1"/>
</dbReference>
<dbReference type="GO" id="GO:0005886">
    <property type="term" value="C:plasma membrane"/>
    <property type="evidence" value="ECO:0007669"/>
    <property type="project" value="UniProtKB-SubCell"/>
</dbReference>
<evidence type="ECO:0000256" key="2">
    <source>
        <dbReference type="ARBA" id="ARBA00008255"/>
    </source>
</evidence>
<evidence type="ECO:0000256" key="4">
    <source>
        <dbReference type="ARBA" id="ARBA00022519"/>
    </source>
</evidence>
<protein>
    <submittedName>
        <fullName evidence="10">TIGR01620 family protein</fullName>
    </submittedName>
</protein>
<dbReference type="EMBL" id="PDVP01000007">
    <property type="protein sequence ID" value="PHP66604.1"/>
    <property type="molecule type" value="Genomic_DNA"/>
</dbReference>
<keyword evidence="6 9" id="KW-1133">Transmembrane helix</keyword>
<dbReference type="NCBIfam" id="TIGR01620">
    <property type="entry name" value="hyp_HI0043"/>
    <property type="match status" value="1"/>
</dbReference>
<evidence type="ECO:0000256" key="3">
    <source>
        <dbReference type="ARBA" id="ARBA00022475"/>
    </source>
</evidence>
<evidence type="ECO:0000256" key="8">
    <source>
        <dbReference type="SAM" id="MobiDB-lite"/>
    </source>
</evidence>
<dbReference type="PANTHER" id="PTHR39342">
    <property type="entry name" value="UPF0283 MEMBRANE PROTEIN YCJF"/>
    <property type="match status" value="1"/>
</dbReference>
<evidence type="ECO:0000313" key="11">
    <source>
        <dbReference type="Proteomes" id="UP000221168"/>
    </source>
</evidence>
<dbReference type="RefSeq" id="WP_099306790.1">
    <property type="nucleotide sequence ID" value="NZ_PDVP01000007.1"/>
</dbReference>
<dbReference type="InterPro" id="IPR021147">
    <property type="entry name" value="DUF697"/>
</dbReference>
<accession>A0A2G1QMA6</accession>
<reference evidence="10 11" key="1">
    <citation type="submission" date="2017-10" db="EMBL/GenBank/DDBJ databases">
        <title>Sedimentibacterium mangrovi gen. nov., sp. nov., a novel member of family Phyllobacteriacea isolated from mangrove sediment.</title>
        <authorList>
            <person name="Liao H."/>
            <person name="Tian Y."/>
        </authorList>
    </citation>
    <scope>NUCLEOTIDE SEQUENCE [LARGE SCALE GENOMIC DNA]</scope>
    <source>
        <strain evidence="10 11">X9-2-2</strain>
    </source>
</reference>
<dbReference type="Pfam" id="PF05128">
    <property type="entry name" value="DUF697"/>
    <property type="match status" value="1"/>
</dbReference>
<proteinExistence type="inferred from homology"/>
<organism evidence="10 11">
    <name type="scientific">Zhengella mangrovi</name>
    <dbReference type="NCBI Taxonomy" id="1982044"/>
    <lineage>
        <taxon>Bacteria</taxon>
        <taxon>Pseudomonadati</taxon>
        <taxon>Pseudomonadota</taxon>
        <taxon>Alphaproteobacteria</taxon>
        <taxon>Hyphomicrobiales</taxon>
        <taxon>Notoacmeibacteraceae</taxon>
        <taxon>Zhengella</taxon>
    </lineage>
</organism>
<evidence type="ECO:0000256" key="1">
    <source>
        <dbReference type="ARBA" id="ARBA00004429"/>
    </source>
</evidence>
<evidence type="ECO:0000256" key="7">
    <source>
        <dbReference type="ARBA" id="ARBA00023136"/>
    </source>
</evidence>
<evidence type="ECO:0000256" key="9">
    <source>
        <dbReference type="SAM" id="Phobius"/>
    </source>
</evidence>
<comment type="similarity">
    <text evidence="2">Belongs to the UPF0283 family.</text>
</comment>
<dbReference type="OrthoDB" id="9816060at2"/>
<sequence length="372" mass="39222">MNKTPRRPAAFAVAPEPQLQPRSESADAIRKDPEPAAAAAPRRPRAVSGEAMAHVTPEAKDPFLAEALEDAVAPVPPAPARRFSFARLLFWALGLLGSLAIGLWIDSFVRSLFARSDWLGWTATGLAATAGLALLAILARELLALRRLSSIARIQAAAADAVVHKDIRKARGVTADLLSLVRDKPELAAGRALLARQENEVIDGPDLLALAERDLLGPLDAEANRLVMDASKRVSVVTAVSPRALVDVGYVVFEAARLIRRVSAVYGGRPGTIGFFRLARAVISHLAVTGTMAASDSLVGQVLGHGIASRLSARLGEGVVNGLMTARIGLAAIDACRPMPFIALKRPGIGGILATLTRFSGQQPAGEKAPER</sequence>
<feature type="transmembrane region" description="Helical" evidence="9">
    <location>
        <begin position="118"/>
        <end position="139"/>
    </location>
</feature>
<comment type="subcellular location">
    <subcellularLocation>
        <location evidence="1">Cell inner membrane</location>
        <topology evidence="1">Multi-pass membrane protein</topology>
    </subcellularLocation>
</comment>
<gene>
    <name evidence="10" type="ORF">CSC94_13035</name>
</gene>
<feature type="compositionally biased region" description="Basic and acidic residues" evidence="8">
    <location>
        <begin position="24"/>
        <end position="34"/>
    </location>
</feature>
<evidence type="ECO:0000256" key="5">
    <source>
        <dbReference type="ARBA" id="ARBA00022692"/>
    </source>
</evidence>
<keyword evidence="3" id="KW-1003">Cell membrane</keyword>
<dbReference type="Proteomes" id="UP000221168">
    <property type="component" value="Unassembled WGS sequence"/>
</dbReference>
<dbReference type="InterPro" id="IPR006507">
    <property type="entry name" value="UPF0283"/>
</dbReference>
<feature type="transmembrane region" description="Helical" evidence="9">
    <location>
        <begin position="88"/>
        <end position="106"/>
    </location>
</feature>
<dbReference type="AlphaFoldDB" id="A0A2G1QMA6"/>
<keyword evidence="11" id="KW-1185">Reference proteome</keyword>
<feature type="region of interest" description="Disordered" evidence="8">
    <location>
        <begin position="1"/>
        <end position="51"/>
    </location>
</feature>
<evidence type="ECO:0000313" key="10">
    <source>
        <dbReference type="EMBL" id="PHP66604.1"/>
    </source>
</evidence>
<name>A0A2G1QMA6_9HYPH</name>